<organism evidence="1 2">
    <name type="scientific">Variovorax paradoxus</name>
    <dbReference type="NCBI Taxonomy" id="34073"/>
    <lineage>
        <taxon>Bacteria</taxon>
        <taxon>Pseudomonadati</taxon>
        <taxon>Pseudomonadota</taxon>
        <taxon>Betaproteobacteria</taxon>
        <taxon>Burkholderiales</taxon>
        <taxon>Comamonadaceae</taxon>
        <taxon>Variovorax</taxon>
    </lineage>
</organism>
<protein>
    <submittedName>
        <fullName evidence="1">Gamma carbonic anhydrase family protein</fullName>
    </submittedName>
</protein>
<reference evidence="1 2" key="1">
    <citation type="submission" date="2017-08" db="EMBL/GenBank/DDBJ databases">
        <title>Infants hospitalized years apart are colonized by the same room-sourced microbial strains.</title>
        <authorList>
            <person name="Brooks B."/>
            <person name="Olm M.R."/>
            <person name="Firek B.A."/>
            <person name="Baker R."/>
            <person name="Thomas B.C."/>
            <person name="Morowitz M.J."/>
            <person name="Banfield J.F."/>
        </authorList>
    </citation>
    <scope>NUCLEOTIDE SEQUENCE [LARGE SCALE GENOMIC DNA]</scope>
    <source>
        <strain evidence="1">S2_005_003_R2_41</strain>
    </source>
</reference>
<evidence type="ECO:0000313" key="2">
    <source>
        <dbReference type="Proteomes" id="UP000249135"/>
    </source>
</evidence>
<sequence length="31" mass="3190">MALYELDGVAPQLAAGAWVADSAQVIGNVKM</sequence>
<dbReference type="AlphaFoldDB" id="A0A2W5QTY3"/>
<feature type="non-terminal residue" evidence="1">
    <location>
        <position position="31"/>
    </location>
</feature>
<gene>
    <name evidence="1" type="ORF">DI563_32560</name>
</gene>
<accession>A0A2W5QTY3</accession>
<dbReference type="EMBL" id="QFPP01000929">
    <property type="protein sequence ID" value="PZQ54910.1"/>
    <property type="molecule type" value="Genomic_DNA"/>
</dbReference>
<evidence type="ECO:0000313" key="1">
    <source>
        <dbReference type="EMBL" id="PZQ54910.1"/>
    </source>
</evidence>
<proteinExistence type="predicted"/>
<name>A0A2W5QTY3_VARPD</name>
<dbReference type="Proteomes" id="UP000249135">
    <property type="component" value="Unassembled WGS sequence"/>
</dbReference>
<comment type="caution">
    <text evidence="1">The sequence shown here is derived from an EMBL/GenBank/DDBJ whole genome shotgun (WGS) entry which is preliminary data.</text>
</comment>